<dbReference type="OrthoDB" id="9808041at2"/>
<keyword evidence="6" id="KW-0547">Nucleotide-binding</keyword>
<protein>
    <recommendedName>
        <fullName evidence="4">2-amino-4-hydroxy-6-hydroxymethyldihydropteridine pyrophosphokinase</fullName>
        <ecNumber evidence="3">2.7.6.3</ecNumber>
    </recommendedName>
    <alternativeName>
        <fullName evidence="11">6-hydroxymethyl-7,8-dihydropterin pyrophosphokinase</fullName>
    </alternativeName>
    <alternativeName>
        <fullName evidence="12">7,8-dihydro-6-hydroxymethylpterin-pyrophosphokinase</fullName>
    </alternativeName>
</protein>
<keyword evidence="7 14" id="KW-0418">Kinase</keyword>
<keyword evidence="8" id="KW-0067">ATP-binding</keyword>
<organism evidence="14 15">
    <name type="scientific">Mariniphaga sediminis</name>
    <dbReference type="NCBI Taxonomy" id="1628158"/>
    <lineage>
        <taxon>Bacteria</taxon>
        <taxon>Pseudomonadati</taxon>
        <taxon>Bacteroidota</taxon>
        <taxon>Bacteroidia</taxon>
        <taxon>Marinilabiliales</taxon>
        <taxon>Prolixibacteraceae</taxon>
        <taxon>Mariniphaga</taxon>
    </lineage>
</organism>
<name>A0A399D450_9BACT</name>
<feature type="domain" description="7,8-dihydro-6-hydroxymethylpterin-pyrophosphokinase" evidence="13">
    <location>
        <begin position="5"/>
        <end position="133"/>
    </location>
</feature>
<dbReference type="EC" id="2.7.6.3" evidence="3"/>
<evidence type="ECO:0000256" key="7">
    <source>
        <dbReference type="ARBA" id="ARBA00022777"/>
    </source>
</evidence>
<accession>A0A399D450</accession>
<evidence type="ECO:0000256" key="11">
    <source>
        <dbReference type="ARBA" id="ARBA00029766"/>
    </source>
</evidence>
<dbReference type="UniPathway" id="UPA00077">
    <property type="reaction ID" value="UER00155"/>
</dbReference>
<comment type="caution">
    <text evidence="14">The sequence shown here is derived from an EMBL/GenBank/DDBJ whole genome shotgun (WGS) entry which is preliminary data.</text>
</comment>
<dbReference type="InterPro" id="IPR000550">
    <property type="entry name" value="Hppk"/>
</dbReference>
<evidence type="ECO:0000313" key="15">
    <source>
        <dbReference type="Proteomes" id="UP000266441"/>
    </source>
</evidence>
<evidence type="ECO:0000256" key="1">
    <source>
        <dbReference type="ARBA" id="ARBA00005051"/>
    </source>
</evidence>
<dbReference type="InterPro" id="IPR035907">
    <property type="entry name" value="Hppk_sf"/>
</dbReference>
<comment type="pathway">
    <text evidence="1">Cofactor biosynthesis; tetrahydrofolate biosynthesis; 2-amino-4-hydroxy-6-hydroxymethyl-7,8-dihydropteridine diphosphate from 7,8-dihydroneopterin triphosphate: step 4/4.</text>
</comment>
<dbReference type="SUPFAM" id="SSF55083">
    <property type="entry name" value="6-hydroxymethyl-7,8-dihydropterin pyrophosphokinase, HPPK"/>
    <property type="match status" value="1"/>
</dbReference>
<proteinExistence type="inferred from homology"/>
<evidence type="ECO:0000259" key="13">
    <source>
        <dbReference type="Pfam" id="PF01288"/>
    </source>
</evidence>
<dbReference type="GO" id="GO:0046654">
    <property type="term" value="P:tetrahydrofolate biosynthetic process"/>
    <property type="evidence" value="ECO:0007669"/>
    <property type="project" value="UniProtKB-UniPathway"/>
</dbReference>
<dbReference type="Gene3D" id="3.30.70.560">
    <property type="entry name" value="7,8-Dihydro-6-hydroxymethylpterin-pyrophosphokinase HPPK"/>
    <property type="match status" value="1"/>
</dbReference>
<dbReference type="NCBIfam" id="TIGR01498">
    <property type="entry name" value="folK"/>
    <property type="match status" value="1"/>
</dbReference>
<dbReference type="AlphaFoldDB" id="A0A399D450"/>
<dbReference type="CDD" id="cd00483">
    <property type="entry name" value="HPPK"/>
    <property type="match status" value="1"/>
</dbReference>
<evidence type="ECO:0000256" key="6">
    <source>
        <dbReference type="ARBA" id="ARBA00022741"/>
    </source>
</evidence>
<evidence type="ECO:0000256" key="8">
    <source>
        <dbReference type="ARBA" id="ARBA00022840"/>
    </source>
</evidence>
<dbReference type="GO" id="GO:0005524">
    <property type="term" value="F:ATP binding"/>
    <property type="evidence" value="ECO:0007669"/>
    <property type="project" value="UniProtKB-KW"/>
</dbReference>
<dbReference type="PANTHER" id="PTHR43071:SF1">
    <property type="entry name" value="2-AMINO-4-HYDROXY-6-HYDROXYMETHYLDIHYDROPTERIDINE PYROPHOSPHOKINASE"/>
    <property type="match status" value="1"/>
</dbReference>
<keyword evidence="5 14" id="KW-0808">Transferase</keyword>
<gene>
    <name evidence="14" type="primary">folK</name>
    <name evidence="14" type="ORF">D1164_04870</name>
</gene>
<evidence type="ECO:0000256" key="9">
    <source>
        <dbReference type="ARBA" id="ARBA00022909"/>
    </source>
</evidence>
<evidence type="ECO:0000256" key="4">
    <source>
        <dbReference type="ARBA" id="ARBA00016218"/>
    </source>
</evidence>
<comment type="similarity">
    <text evidence="2">Belongs to the HPPK family.</text>
</comment>
<evidence type="ECO:0000256" key="3">
    <source>
        <dbReference type="ARBA" id="ARBA00013253"/>
    </source>
</evidence>
<evidence type="ECO:0000256" key="5">
    <source>
        <dbReference type="ARBA" id="ARBA00022679"/>
    </source>
</evidence>
<dbReference type="Pfam" id="PF01288">
    <property type="entry name" value="HPPK"/>
    <property type="match status" value="1"/>
</dbReference>
<comment type="function">
    <text evidence="10">Catalyzes the transfer of pyrophosphate from adenosine triphosphate (ATP) to 6-hydroxymethyl-7,8-dihydropterin, an enzymatic step in folate biosynthesis pathway.</text>
</comment>
<dbReference type="GO" id="GO:0003848">
    <property type="term" value="F:2-amino-4-hydroxy-6-hydroxymethyldihydropteridine diphosphokinase activity"/>
    <property type="evidence" value="ECO:0007669"/>
    <property type="project" value="UniProtKB-EC"/>
</dbReference>
<sequence>MHQVFLGIGGNIGNKRLNAEKIYVLAEEELGVILEKSSVYETPPWGFQAEENFWNQVLYIETGLEPEELLFKIEKIEQQFGRKREPGKYSSREMDIDILYFDDLILNEEKLCIPHPRIARRLFVLVPLVEIAPGFIHPQFKLTNRQLLAQCDDNAQIKKIEL</sequence>
<keyword evidence="9" id="KW-0289">Folate biosynthesis</keyword>
<keyword evidence="15" id="KW-1185">Reference proteome</keyword>
<evidence type="ECO:0000256" key="10">
    <source>
        <dbReference type="ARBA" id="ARBA00029409"/>
    </source>
</evidence>
<dbReference type="GO" id="GO:0046656">
    <property type="term" value="P:folic acid biosynthetic process"/>
    <property type="evidence" value="ECO:0007669"/>
    <property type="project" value="UniProtKB-KW"/>
</dbReference>
<dbReference type="GO" id="GO:0016301">
    <property type="term" value="F:kinase activity"/>
    <property type="evidence" value="ECO:0007669"/>
    <property type="project" value="UniProtKB-KW"/>
</dbReference>
<evidence type="ECO:0000256" key="2">
    <source>
        <dbReference type="ARBA" id="ARBA00005810"/>
    </source>
</evidence>
<reference evidence="14 15" key="1">
    <citation type="journal article" date="2015" name="Int. J. Syst. Evol. Microbiol.">
        <title>Mariniphaga sediminis sp. nov., isolated from coastal sediment.</title>
        <authorList>
            <person name="Wang F.Q."/>
            <person name="Shen Q.Y."/>
            <person name="Chen G.J."/>
            <person name="Du Z.J."/>
        </authorList>
    </citation>
    <scope>NUCLEOTIDE SEQUENCE [LARGE SCALE GENOMIC DNA]</scope>
    <source>
        <strain evidence="14 15">SY21</strain>
    </source>
</reference>
<dbReference type="Proteomes" id="UP000266441">
    <property type="component" value="Unassembled WGS sequence"/>
</dbReference>
<dbReference type="RefSeq" id="WP_119348833.1">
    <property type="nucleotide sequence ID" value="NZ_QWET01000003.1"/>
</dbReference>
<evidence type="ECO:0000313" key="14">
    <source>
        <dbReference type="EMBL" id="RIH66246.1"/>
    </source>
</evidence>
<dbReference type="PANTHER" id="PTHR43071">
    <property type="entry name" value="2-AMINO-4-HYDROXY-6-HYDROXYMETHYLDIHYDROPTERIDINE PYROPHOSPHOKINASE"/>
    <property type="match status" value="1"/>
</dbReference>
<dbReference type="EMBL" id="QWET01000003">
    <property type="protein sequence ID" value="RIH66246.1"/>
    <property type="molecule type" value="Genomic_DNA"/>
</dbReference>
<evidence type="ECO:0000256" key="12">
    <source>
        <dbReference type="ARBA" id="ARBA00033413"/>
    </source>
</evidence>